<sequence length="635" mass="71857">MLTKPELACAIVEGIASVREDEELQDFVVEVQGTEFKCHRLILSACSEFFRGLLRSGMKEAQKQRTKLQGVSMDAFGAILETLYTGCDNLTRDNMLNVWLAADQLQITVVFDNCVDFITNNICNDTVISVWMVASQLMHKHISGLCETFLINNTSLQNWESIYLTANKLGSDLILSHVRDFIKKKYQEIIKSDEFPCLCENDLLEIIKSPDLVVSSEDVVIESVLYWVNCGIQRRSESIAEDFIEDVSSILNIIEHNGNEQDGPGEDMRQLSQDQLIEENNEMCSSRQTYSKEATMNSFALLLSETRLCLVNSVTLDKLYRHPLVVDNKIKTKEMVMDAALYKSIGPQHGQWPKGAIHRRCSDLENVGVMGCPSGGFYALSFYPTYNCFELPKCPYLKTCTSVKLIAFMIDVFAIGDALWNSSLCVLVQNEWREVKRLFGTGWLGVAVEEFIYLINSTSQQIQRFDPRLGNCLLEDLISFPTQDKIEHVCPFDLLILTFCSEVVKGLDETAVHCLDTRSQTWTRLDSLEGSAKHLVSFRKEKQLYILQADGNLWEINHDECKGVNLKSVGVLWLGDYKLYGAICYNDMLYVYGATCINDKLVPQYLFSHIVTIGNQVNCSNIVPAVLKKSIFAKL</sequence>
<dbReference type="EMBL" id="CAXITT010000447">
    <property type="protein sequence ID" value="CAL1541693.1"/>
    <property type="molecule type" value="Genomic_DNA"/>
</dbReference>
<dbReference type="Proteomes" id="UP001497497">
    <property type="component" value="Unassembled WGS sequence"/>
</dbReference>
<keyword evidence="5" id="KW-1185">Reference proteome</keyword>
<dbReference type="InterPro" id="IPR011333">
    <property type="entry name" value="SKP1/BTB/POZ_sf"/>
</dbReference>
<keyword evidence="2" id="KW-0677">Repeat</keyword>
<dbReference type="Pfam" id="PF00651">
    <property type="entry name" value="BTB"/>
    <property type="match status" value="1"/>
</dbReference>
<dbReference type="SUPFAM" id="SSF54695">
    <property type="entry name" value="POZ domain"/>
    <property type="match status" value="1"/>
</dbReference>
<dbReference type="SUPFAM" id="SSF50965">
    <property type="entry name" value="Galactose oxidase, central domain"/>
    <property type="match status" value="1"/>
</dbReference>
<dbReference type="Gene3D" id="1.25.40.420">
    <property type="match status" value="1"/>
</dbReference>
<dbReference type="PANTHER" id="PTHR24412:SF489">
    <property type="entry name" value="RING FINGER DOMAIN AND KELCH REPEAT-CONTAINING PROTEIN DDB_G0271372"/>
    <property type="match status" value="1"/>
</dbReference>
<proteinExistence type="predicted"/>
<evidence type="ECO:0000256" key="2">
    <source>
        <dbReference type="ARBA" id="ARBA00022737"/>
    </source>
</evidence>
<dbReference type="Pfam" id="PF07707">
    <property type="entry name" value="BACK"/>
    <property type="match status" value="1"/>
</dbReference>
<comment type="caution">
    <text evidence="4">The sequence shown here is derived from an EMBL/GenBank/DDBJ whole genome shotgun (WGS) entry which is preliminary data.</text>
</comment>
<dbReference type="Gene3D" id="3.30.710.10">
    <property type="entry name" value="Potassium Channel Kv1.1, Chain A"/>
    <property type="match status" value="1"/>
</dbReference>
<feature type="domain" description="BTB" evidence="3">
    <location>
        <begin position="25"/>
        <end position="92"/>
    </location>
</feature>
<name>A0AAV2I4P4_LYMST</name>
<dbReference type="PANTHER" id="PTHR24412">
    <property type="entry name" value="KELCH PROTEIN"/>
    <property type="match status" value="1"/>
</dbReference>
<protein>
    <recommendedName>
        <fullName evidence="3">BTB domain-containing protein</fullName>
    </recommendedName>
</protein>
<dbReference type="SMART" id="SM00875">
    <property type="entry name" value="BACK"/>
    <property type="match status" value="1"/>
</dbReference>
<evidence type="ECO:0000313" key="5">
    <source>
        <dbReference type="Proteomes" id="UP001497497"/>
    </source>
</evidence>
<reference evidence="4 5" key="1">
    <citation type="submission" date="2024-04" db="EMBL/GenBank/DDBJ databases">
        <authorList>
            <consortium name="Genoscope - CEA"/>
            <person name="William W."/>
        </authorList>
    </citation>
    <scope>NUCLEOTIDE SEQUENCE [LARGE SCALE GENOMIC DNA]</scope>
</reference>
<keyword evidence="1" id="KW-0880">Kelch repeat</keyword>
<dbReference type="SMART" id="SM00225">
    <property type="entry name" value="BTB"/>
    <property type="match status" value="1"/>
</dbReference>
<accession>A0AAV2I4P4</accession>
<evidence type="ECO:0000256" key="1">
    <source>
        <dbReference type="ARBA" id="ARBA00022441"/>
    </source>
</evidence>
<dbReference type="InterPro" id="IPR000210">
    <property type="entry name" value="BTB/POZ_dom"/>
</dbReference>
<dbReference type="InterPro" id="IPR011705">
    <property type="entry name" value="BACK"/>
</dbReference>
<dbReference type="PROSITE" id="PS50097">
    <property type="entry name" value="BTB"/>
    <property type="match status" value="1"/>
</dbReference>
<dbReference type="InterPro" id="IPR011043">
    <property type="entry name" value="Gal_Oxase/kelch_b-propeller"/>
</dbReference>
<evidence type="ECO:0000259" key="3">
    <source>
        <dbReference type="PROSITE" id="PS50097"/>
    </source>
</evidence>
<evidence type="ECO:0000313" key="4">
    <source>
        <dbReference type="EMBL" id="CAL1541693.1"/>
    </source>
</evidence>
<gene>
    <name evidence="4" type="ORF">GSLYS_00015299001</name>
</gene>
<organism evidence="4 5">
    <name type="scientific">Lymnaea stagnalis</name>
    <name type="common">Great pond snail</name>
    <name type="synonym">Helix stagnalis</name>
    <dbReference type="NCBI Taxonomy" id="6523"/>
    <lineage>
        <taxon>Eukaryota</taxon>
        <taxon>Metazoa</taxon>
        <taxon>Spiralia</taxon>
        <taxon>Lophotrochozoa</taxon>
        <taxon>Mollusca</taxon>
        <taxon>Gastropoda</taxon>
        <taxon>Heterobranchia</taxon>
        <taxon>Euthyneura</taxon>
        <taxon>Panpulmonata</taxon>
        <taxon>Hygrophila</taxon>
        <taxon>Lymnaeoidea</taxon>
        <taxon>Lymnaeidae</taxon>
        <taxon>Lymnaea</taxon>
    </lineage>
</organism>
<dbReference type="AlphaFoldDB" id="A0AAV2I4P4"/>
<dbReference type="CDD" id="cd18186">
    <property type="entry name" value="BTB_POZ_ZBTB_KLHL-like"/>
    <property type="match status" value="1"/>
</dbReference>